<evidence type="ECO:0000313" key="3">
    <source>
        <dbReference type="Proteomes" id="UP001148313"/>
    </source>
</evidence>
<reference evidence="2" key="1">
    <citation type="submission" date="2022-11" db="EMBL/GenBank/DDBJ databases">
        <title>Hoeflea poritis sp. nov., isolated from scleractinian coral Porites lutea.</title>
        <authorList>
            <person name="Zhang G."/>
            <person name="Wei Q."/>
            <person name="Cai L."/>
        </authorList>
    </citation>
    <scope>NUCLEOTIDE SEQUENCE</scope>
    <source>
        <strain evidence="2">E7-10</strain>
    </source>
</reference>
<dbReference type="RefSeq" id="WP_271088044.1">
    <property type="nucleotide sequence ID" value="NZ_JAPJZH010000002.1"/>
</dbReference>
<comment type="caution">
    <text evidence="2">The sequence shown here is derived from an EMBL/GenBank/DDBJ whole genome shotgun (WGS) entry which is preliminary data.</text>
</comment>
<feature type="chain" id="PRO_5045721835" description="ATP-dependent zinc protease domain-containing protein" evidence="1">
    <location>
        <begin position="32"/>
        <end position="193"/>
    </location>
</feature>
<keyword evidence="3" id="KW-1185">Reference proteome</keyword>
<gene>
    <name evidence="2" type="ORF">OOZ53_04090</name>
</gene>
<evidence type="ECO:0000256" key="1">
    <source>
        <dbReference type="SAM" id="SignalP"/>
    </source>
</evidence>
<name>A0ABT4VII9_9HYPH</name>
<organism evidence="2 3">
    <name type="scientific">Hoeflea poritis</name>
    <dbReference type="NCBI Taxonomy" id="2993659"/>
    <lineage>
        <taxon>Bacteria</taxon>
        <taxon>Pseudomonadati</taxon>
        <taxon>Pseudomonadota</taxon>
        <taxon>Alphaproteobacteria</taxon>
        <taxon>Hyphomicrobiales</taxon>
        <taxon>Rhizobiaceae</taxon>
        <taxon>Hoeflea</taxon>
    </lineage>
</organism>
<proteinExistence type="predicted"/>
<accession>A0ABT4VII9</accession>
<evidence type="ECO:0008006" key="4">
    <source>
        <dbReference type="Google" id="ProtNLM"/>
    </source>
</evidence>
<keyword evidence="1" id="KW-0732">Signal</keyword>
<dbReference type="EMBL" id="JAPJZH010000002">
    <property type="protein sequence ID" value="MDA4844513.1"/>
    <property type="molecule type" value="Genomic_DNA"/>
</dbReference>
<protein>
    <recommendedName>
        <fullName evidence="4">ATP-dependent zinc protease domain-containing protein</fullName>
    </recommendedName>
</protein>
<dbReference type="Proteomes" id="UP001148313">
    <property type="component" value="Unassembled WGS sequence"/>
</dbReference>
<evidence type="ECO:0000313" key="2">
    <source>
        <dbReference type="EMBL" id="MDA4844513.1"/>
    </source>
</evidence>
<sequence length="193" mass="20700">MGWRSVKAKPGFIARSCCLFAACLSALFAGANPLPAHSLSGTETWVHIARPGVELRITFFSERLAQAAQIGLSRSGPGSDGIAGIWVVEGDGKACKADAASVRTERSNGHLTVKLRYPCASISREVVLTPRISAVIGRSRINVLNVLVGDHLVEFQLQSRKRPVTIPIGKLIADRDVVLSDDFLGGEDRSQQP</sequence>
<feature type="signal peptide" evidence="1">
    <location>
        <begin position="1"/>
        <end position="31"/>
    </location>
</feature>